<protein>
    <submittedName>
        <fullName evidence="1">Thiazolylpeptide-type bacteriocin</fullName>
    </submittedName>
</protein>
<name>A0A4R2JQW7_9PSEU</name>
<dbReference type="EMBL" id="SLWS01000006">
    <property type="protein sequence ID" value="TCO56575.1"/>
    <property type="molecule type" value="Genomic_DNA"/>
</dbReference>
<dbReference type="AlphaFoldDB" id="A0A4R2JQW7"/>
<gene>
    <name evidence="1" type="ORF">EV192_10648</name>
</gene>
<proteinExistence type="predicted"/>
<dbReference type="NCBIfam" id="NF033400">
    <property type="entry name" value="thiazolyl_B"/>
    <property type="match status" value="1"/>
</dbReference>
<dbReference type="Pfam" id="PF19409">
    <property type="entry name" value="Thiopep_pre"/>
    <property type="match status" value="1"/>
</dbReference>
<dbReference type="RefSeq" id="WP_132119976.1">
    <property type="nucleotide sequence ID" value="NZ_SLWS01000006.1"/>
</dbReference>
<dbReference type="Proteomes" id="UP000295680">
    <property type="component" value="Unassembled WGS sequence"/>
</dbReference>
<keyword evidence="2" id="KW-1185">Reference proteome</keyword>
<sequence length="64" mass="6746">MKDLTFDIDDLRLDDLAVTSMRDAVAIPESGASNVGSSCSCGSSSCCCCQHPTKDPVIIPPNWA</sequence>
<reference evidence="1 2" key="1">
    <citation type="submission" date="2019-03" db="EMBL/GenBank/DDBJ databases">
        <title>Genomic Encyclopedia of Type Strains, Phase IV (KMG-IV): sequencing the most valuable type-strain genomes for metagenomic binning, comparative biology and taxonomic classification.</title>
        <authorList>
            <person name="Goeker M."/>
        </authorList>
    </citation>
    <scope>NUCLEOTIDE SEQUENCE [LARGE SCALE GENOMIC DNA]</scope>
    <source>
        <strain evidence="1 2">DSM 45934</strain>
    </source>
</reference>
<dbReference type="OrthoDB" id="3700459at2"/>
<evidence type="ECO:0000313" key="1">
    <source>
        <dbReference type="EMBL" id="TCO56575.1"/>
    </source>
</evidence>
<accession>A0A4R2JQW7</accession>
<evidence type="ECO:0000313" key="2">
    <source>
        <dbReference type="Proteomes" id="UP000295680"/>
    </source>
</evidence>
<comment type="caution">
    <text evidence="1">The sequence shown here is derived from an EMBL/GenBank/DDBJ whole genome shotgun (WGS) entry which is preliminary data.</text>
</comment>
<organism evidence="1 2">
    <name type="scientific">Actinocrispum wychmicini</name>
    <dbReference type="NCBI Taxonomy" id="1213861"/>
    <lineage>
        <taxon>Bacteria</taxon>
        <taxon>Bacillati</taxon>
        <taxon>Actinomycetota</taxon>
        <taxon>Actinomycetes</taxon>
        <taxon>Pseudonocardiales</taxon>
        <taxon>Pseudonocardiaceae</taxon>
        <taxon>Actinocrispum</taxon>
    </lineage>
</organism>